<organism evidence="2 3">
    <name type="scientific">Permianibacter aggregans</name>
    <dbReference type="NCBI Taxonomy" id="1510150"/>
    <lineage>
        <taxon>Bacteria</taxon>
        <taxon>Pseudomonadati</taxon>
        <taxon>Pseudomonadota</taxon>
        <taxon>Gammaproteobacteria</taxon>
        <taxon>Pseudomonadales</taxon>
        <taxon>Pseudomonadaceae</taxon>
        <taxon>Permianibacter</taxon>
    </lineage>
</organism>
<protein>
    <recommendedName>
        <fullName evidence="4">HEAT repeat protein</fullName>
    </recommendedName>
</protein>
<name>A0A4R6USH4_9GAMM</name>
<proteinExistence type="predicted"/>
<keyword evidence="1" id="KW-0732">Signal</keyword>
<evidence type="ECO:0000256" key="1">
    <source>
        <dbReference type="SAM" id="SignalP"/>
    </source>
</evidence>
<reference evidence="2 3" key="1">
    <citation type="submission" date="2019-03" db="EMBL/GenBank/DDBJ databases">
        <title>Genomic Encyclopedia of Type Strains, Phase IV (KMG-IV): sequencing the most valuable type-strain genomes for metagenomic binning, comparative biology and taxonomic classification.</title>
        <authorList>
            <person name="Goeker M."/>
        </authorList>
    </citation>
    <scope>NUCLEOTIDE SEQUENCE [LARGE SCALE GENOMIC DNA]</scope>
    <source>
        <strain evidence="2 3">DSM 103792</strain>
    </source>
</reference>
<dbReference type="AlphaFoldDB" id="A0A4R6USH4"/>
<evidence type="ECO:0008006" key="4">
    <source>
        <dbReference type="Google" id="ProtNLM"/>
    </source>
</evidence>
<evidence type="ECO:0000313" key="3">
    <source>
        <dbReference type="Proteomes" id="UP000295375"/>
    </source>
</evidence>
<sequence length="343" mass="38489">MKKLFVAAMVFAAGAGQLQANQPPAYSPMEMIILDALYRNDSDDARVALKVINTTNLTNTKLTDAVADHLHHTLTHSRLDNGAVIDVVAWHIKVLGNAGGRYHQFLTSVHQSSTGNKKLDKYLVEALNSSPAAEQYLPESLEMPFKKQDIESHIDAKEQCNKVEFQKISVYQPMKHVVDKVGMPFLLSTHKVKVRFSGTRDYATLHFKDCGYIMFNAPVHGETDYTVLEVGEETFSIGASKSRSQRAVSQFAAILHGLEFRTFLKLNEREFVRDTQLHDALRSRLMLNEFPSDKYADDALAIAVKLIAHNPSEESWKVIQFLSENANAEKAKDVATSILKRKK</sequence>
<dbReference type="RefSeq" id="WP_133592055.1">
    <property type="nucleotide sequence ID" value="NZ_CP037953.1"/>
</dbReference>
<accession>A0A4R6USH4</accession>
<comment type="caution">
    <text evidence="2">The sequence shown here is derived from an EMBL/GenBank/DDBJ whole genome shotgun (WGS) entry which is preliminary data.</text>
</comment>
<gene>
    <name evidence="2" type="ORF">EV696_11499</name>
</gene>
<dbReference type="Proteomes" id="UP000295375">
    <property type="component" value="Unassembled WGS sequence"/>
</dbReference>
<evidence type="ECO:0000313" key="2">
    <source>
        <dbReference type="EMBL" id="TDQ46314.1"/>
    </source>
</evidence>
<keyword evidence="3" id="KW-1185">Reference proteome</keyword>
<dbReference type="EMBL" id="SNYM01000014">
    <property type="protein sequence ID" value="TDQ46314.1"/>
    <property type="molecule type" value="Genomic_DNA"/>
</dbReference>
<feature type="chain" id="PRO_5020719570" description="HEAT repeat protein" evidence="1">
    <location>
        <begin position="21"/>
        <end position="343"/>
    </location>
</feature>
<feature type="signal peptide" evidence="1">
    <location>
        <begin position="1"/>
        <end position="20"/>
    </location>
</feature>